<sequence>MAPLDTATRGGETPMPTTTDDPVRGLPAWTYRNAELLDLEYQRVILGSWQIACHANDVRQPGDYFVLELMRDSVLVLRGDDGVVRAFANVCRHRGSKLLDGTGNCPKAVVCPYHGWAYELDGRLKGVPSERSFPGLDKATLGLREIELEVFFGFVFVRVARPEDHQGPDSVAETWGDFAEHLKPYRLEEMERIEFGDDMVWDANWKVGVDNNLENYHIPLGHPGYHRMLDNQMEGFENAHGVAGSISTLKQRPSSNWVERMYQKLAPTVLAAYPEQLRKQWLFFTMPPNIGLDFYPDCVDYFQILPLGPTRCQVRYGIYGHKDERREMRLLRYLNYRINGKVGEEDRWLSERVQQGLASHGYDPGPLSRIESSLRLFHQQIREACPVASLDEEPLPGTVRQRDAELLAAE</sequence>
<dbReference type="AlphaFoldDB" id="A0A1Y6BJC6"/>
<dbReference type="CDD" id="cd00680">
    <property type="entry name" value="RHO_alpha_C"/>
    <property type="match status" value="1"/>
</dbReference>
<evidence type="ECO:0000259" key="8">
    <source>
        <dbReference type="PROSITE" id="PS51296"/>
    </source>
</evidence>
<evidence type="ECO:0000256" key="3">
    <source>
        <dbReference type="ARBA" id="ARBA00022723"/>
    </source>
</evidence>
<feature type="region of interest" description="Disordered" evidence="7">
    <location>
        <begin position="1"/>
        <end position="24"/>
    </location>
</feature>
<keyword evidence="10" id="KW-1185">Reference proteome</keyword>
<dbReference type="EMBL" id="FWZX01000005">
    <property type="protein sequence ID" value="SMF14026.1"/>
    <property type="molecule type" value="Genomic_DNA"/>
</dbReference>
<dbReference type="InterPro" id="IPR017941">
    <property type="entry name" value="Rieske_2Fe-2S"/>
</dbReference>
<dbReference type="GO" id="GO:0051537">
    <property type="term" value="F:2 iron, 2 sulfur cluster binding"/>
    <property type="evidence" value="ECO:0007669"/>
    <property type="project" value="UniProtKB-KW"/>
</dbReference>
<dbReference type="PROSITE" id="PS51296">
    <property type="entry name" value="RIESKE"/>
    <property type="match status" value="1"/>
</dbReference>
<dbReference type="Gene3D" id="3.90.380.10">
    <property type="entry name" value="Naphthalene 1,2-dioxygenase Alpha Subunit, Chain A, domain 1"/>
    <property type="match status" value="2"/>
</dbReference>
<dbReference type="Proteomes" id="UP000192917">
    <property type="component" value="Unassembled WGS sequence"/>
</dbReference>
<keyword evidence="4" id="KW-0560">Oxidoreductase</keyword>
<name>A0A1Y6BJC6_9PROT</name>
<evidence type="ECO:0000256" key="6">
    <source>
        <dbReference type="ARBA" id="ARBA00023014"/>
    </source>
</evidence>
<keyword evidence="2" id="KW-0001">2Fe-2S</keyword>
<evidence type="ECO:0000256" key="7">
    <source>
        <dbReference type="SAM" id="MobiDB-lite"/>
    </source>
</evidence>
<evidence type="ECO:0000313" key="10">
    <source>
        <dbReference type="Proteomes" id="UP000192917"/>
    </source>
</evidence>
<proteinExistence type="predicted"/>
<protein>
    <submittedName>
        <fullName evidence="9">Phenylpropionate dioxygenase, large terminal subunit</fullName>
    </submittedName>
</protein>
<keyword evidence="3" id="KW-0479">Metal-binding</keyword>
<dbReference type="Gene3D" id="2.102.10.10">
    <property type="entry name" value="Rieske [2Fe-2S] iron-sulphur domain"/>
    <property type="match status" value="1"/>
</dbReference>
<dbReference type="PRINTS" id="PR00090">
    <property type="entry name" value="RNGDIOXGNASE"/>
</dbReference>
<evidence type="ECO:0000256" key="2">
    <source>
        <dbReference type="ARBA" id="ARBA00022714"/>
    </source>
</evidence>
<dbReference type="PANTHER" id="PTHR43756">
    <property type="entry name" value="CHOLINE MONOOXYGENASE, CHLOROPLASTIC"/>
    <property type="match status" value="1"/>
</dbReference>
<evidence type="ECO:0000256" key="1">
    <source>
        <dbReference type="ARBA" id="ARBA00001962"/>
    </source>
</evidence>
<dbReference type="InterPro" id="IPR036922">
    <property type="entry name" value="Rieske_2Fe-2S_sf"/>
</dbReference>
<dbReference type="InterPro" id="IPR001663">
    <property type="entry name" value="Rng_hydr_dOase-A"/>
</dbReference>
<keyword evidence="9" id="KW-0223">Dioxygenase</keyword>
<evidence type="ECO:0000256" key="5">
    <source>
        <dbReference type="ARBA" id="ARBA00023004"/>
    </source>
</evidence>
<dbReference type="Pfam" id="PF00355">
    <property type="entry name" value="Rieske"/>
    <property type="match status" value="1"/>
</dbReference>
<dbReference type="GO" id="GO:0005506">
    <property type="term" value="F:iron ion binding"/>
    <property type="evidence" value="ECO:0007669"/>
    <property type="project" value="InterPro"/>
</dbReference>
<dbReference type="SUPFAM" id="SSF50022">
    <property type="entry name" value="ISP domain"/>
    <property type="match status" value="1"/>
</dbReference>
<keyword evidence="6" id="KW-0411">Iron-sulfur</keyword>
<evidence type="ECO:0000256" key="4">
    <source>
        <dbReference type="ARBA" id="ARBA00023002"/>
    </source>
</evidence>
<comment type="cofactor">
    <cofactor evidence="1">
        <name>Fe cation</name>
        <dbReference type="ChEBI" id="CHEBI:24875"/>
    </cofactor>
</comment>
<dbReference type="Pfam" id="PF00848">
    <property type="entry name" value="Ring_hydroxyl_A"/>
    <property type="match status" value="1"/>
</dbReference>
<keyword evidence="5" id="KW-0408">Iron</keyword>
<accession>A0A1Y6BJC6</accession>
<dbReference type="PANTHER" id="PTHR43756:SF5">
    <property type="entry name" value="CHOLINE MONOOXYGENASE, CHLOROPLASTIC"/>
    <property type="match status" value="1"/>
</dbReference>
<reference evidence="9 10" key="1">
    <citation type="submission" date="2017-04" db="EMBL/GenBank/DDBJ databases">
        <authorList>
            <person name="Afonso C.L."/>
            <person name="Miller P.J."/>
            <person name="Scott M.A."/>
            <person name="Spackman E."/>
            <person name="Goraichik I."/>
            <person name="Dimitrov K.M."/>
            <person name="Suarez D.L."/>
            <person name="Swayne D.E."/>
        </authorList>
    </citation>
    <scope>NUCLEOTIDE SEQUENCE [LARGE SCALE GENOMIC DNA]</scope>
    <source>
        <strain evidence="9 10">USBA 355</strain>
    </source>
</reference>
<dbReference type="GO" id="GO:0051213">
    <property type="term" value="F:dioxygenase activity"/>
    <property type="evidence" value="ECO:0007669"/>
    <property type="project" value="UniProtKB-KW"/>
</dbReference>
<feature type="domain" description="Rieske" evidence="8">
    <location>
        <begin position="49"/>
        <end position="157"/>
    </location>
</feature>
<organism evidence="9 10">
    <name type="scientific">Tistlia consotensis USBA 355</name>
    <dbReference type="NCBI Taxonomy" id="560819"/>
    <lineage>
        <taxon>Bacteria</taxon>
        <taxon>Pseudomonadati</taxon>
        <taxon>Pseudomonadota</taxon>
        <taxon>Alphaproteobacteria</taxon>
        <taxon>Rhodospirillales</taxon>
        <taxon>Rhodovibrionaceae</taxon>
        <taxon>Tistlia</taxon>
    </lineage>
</organism>
<gene>
    <name evidence="9" type="ORF">SAMN05428998_105222</name>
</gene>
<dbReference type="CDD" id="cd03469">
    <property type="entry name" value="Rieske_RO_Alpha_N"/>
    <property type="match status" value="1"/>
</dbReference>
<evidence type="ECO:0000313" key="9">
    <source>
        <dbReference type="EMBL" id="SMF14026.1"/>
    </source>
</evidence>
<dbReference type="STRING" id="560819.SAMN05428998_105222"/>
<dbReference type="SUPFAM" id="SSF55961">
    <property type="entry name" value="Bet v1-like"/>
    <property type="match status" value="1"/>
</dbReference>
<dbReference type="InterPro" id="IPR015879">
    <property type="entry name" value="Ring_hydroxy_dOase_asu_C_dom"/>
</dbReference>